<gene>
    <name evidence="2" type="primary">LOC6900293</name>
</gene>
<organism evidence="1 2">
    <name type="scientific">Drosophila pseudoobscura pseudoobscura</name>
    <name type="common">Fruit fly</name>
    <dbReference type="NCBI Taxonomy" id="46245"/>
    <lineage>
        <taxon>Eukaryota</taxon>
        <taxon>Metazoa</taxon>
        <taxon>Ecdysozoa</taxon>
        <taxon>Arthropoda</taxon>
        <taxon>Hexapoda</taxon>
        <taxon>Insecta</taxon>
        <taxon>Pterygota</taxon>
        <taxon>Neoptera</taxon>
        <taxon>Endopterygota</taxon>
        <taxon>Diptera</taxon>
        <taxon>Brachycera</taxon>
        <taxon>Muscomorpha</taxon>
        <taxon>Ephydroidea</taxon>
        <taxon>Drosophilidae</taxon>
        <taxon>Drosophila</taxon>
        <taxon>Sophophora</taxon>
    </lineage>
</organism>
<sequence length="260" mass="30905">MPANKTTKPLKWHRKVTTIKKWNDEEIKSMLTYISRHGNIEKPTARKYYTKLIEETKISGSWNTFKCKLRYLKGTLQKANTWMKTKGAEIDDPVRVRETLLQLCPHYDQLVDMFGADFNFESSMSNSAWNTDFNHPRSSIFSNDDSLNEEYLRSETESSVDPIDCSDSLYETELQNHQSRIEEKTMDHSCPAAKKIDELDFKEAILQLEVEKFHWLKEKELRRMKFEEKKLETAVELRKLELEQEERIALYEIKMKYKDK</sequence>
<accession>A0A6I8VLZ8</accession>
<proteinExistence type="predicted"/>
<reference evidence="2" key="1">
    <citation type="submission" date="2025-08" db="UniProtKB">
        <authorList>
            <consortium name="RefSeq"/>
        </authorList>
    </citation>
    <scope>IDENTIFICATION</scope>
    <source>
        <strain evidence="2">MV-25-SWS-2005</strain>
        <tissue evidence="2">Whole body</tissue>
    </source>
</reference>
<dbReference type="ExpressionAtlas" id="A0A6I8VLZ8">
    <property type="expression patterns" value="baseline"/>
</dbReference>
<name>A0A6I8VLZ8_DROPS</name>
<keyword evidence="1" id="KW-1185">Reference proteome</keyword>
<dbReference type="InParanoid" id="A0A6I8VLZ8"/>
<dbReference type="RefSeq" id="XP_015044081.2">
    <property type="nucleotide sequence ID" value="XM_015188595.2"/>
</dbReference>
<dbReference type="Proteomes" id="UP000001819">
    <property type="component" value="Chromosome X"/>
</dbReference>
<dbReference type="AlphaFoldDB" id="A0A6I8VLZ8"/>
<protein>
    <submittedName>
        <fullName evidence="2">Uncharacterized protein isoform X1</fullName>
    </submittedName>
</protein>
<evidence type="ECO:0000313" key="1">
    <source>
        <dbReference type="Proteomes" id="UP000001819"/>
    </source>
</evidence>
<evidence type="ECO:0000313" key="2">
    <source>
        <dbReference type="RefSeq" id="XP_015044081.2"/>
    </source>
</evidence>